<evidence type="ECO:0000256" key="7">
    <source>
        <dbReference type="ARBA" id="ARBA00022723"/>
    </source>
</evidence>
<dbReference type="EMBL" id="BSPW01000067">
    <property type="protein sequence ID" value="GLT19120.1"/>
    <property type="molecule type" value="Genomic_DNA"/>
</dbReference>
<dbReference type="InterPro" id="IPR024932">
    <property type="entry name" value="ApbE"/>
</dbReference>
<evidence type="ECO:0000256" key="2">
    <source>
        <dbReference type="ARBA" id="ARBA00008282"/>
    </source>
</evidence>
<sequence>MSSSVPFIHCFQAMTVMCEVQIFANNNAKNIAAMIESNTRRLEDKYNFHSSTSWLNQTVNQRKSSQVPLDEESYTVFEVVKRLVEGTQGLFDPTIGTIKSLMKRQPEMVQKAAYESVKEFMGSQAWHLSEQSLVVKETKTQFDFGGVIKEFAVDQAITIAQSFGVPSALVNFGGDIRALGSKPDGSAFNIAVRNPKERNEPLFSVPLANAALTTSAHYERSFQFADKQSSHILSQHGIHPKVLSVSVLAPTALEAGALSTALTINPQLTLPQEVGVVFIDDHLSIHQDTEFVA</sequence>
<evidence type="ECO:0000256" key="5">
    <source>
        <dbReference type="ARBA" id="ARBA00022630"/>
    </source>
</evidence>
<comment type="caution">
    <text evidence="13">The sequence shown here is derived from an EMBL/GenBank/DDBJ whole genome shotgun (WGS) entry which is preliminary data.</text>
</comment>
<evidence type="ECO:0000256" key="9">
    <source>
        <dbReference type="ARBA" id="ARBA00022842"/>
    </source>
</evidence>
<evidence type="ECO:0000256" key="12">
    <source>
        <dbReference type="PIRNR" id="PIRNR006268"/>
    </source>
</evidence>
<keyword evidence="9 12" id="KW-0460">Magnesium</keyword>
<dbReference type="EC" id="2.7.1.180" evidence="3 12"/>
<name>A0ABQ6F108_9VIBR</name>
<reference evidence="14" key="1">
    <citation type="journal article" date="2019" name="Int. J. Syst. Evol. Microbiol.">
        <title>The Global Catalogue of Microorganisms (GCM) 10K type strain sequencing project: providing services to taxonomists for standard genome sequencing and annotation.</title>
        <authorList>
            <consortium name="The Broad Institute Genomics Platform"/>
            <consortium name="The Broad Institute Genome Sequencing Center for Infectious Disease"/>
            <person name="Wu L."/>
            <person name="Ma J."/>
        </authorList>
    </citation>
    <scope>NUCLEOTIDE SEQUENCE [LARGE SCALE GENOMIC DNA]</scope>
    <source>
        <strain evidence="14">NBRC 108723</strain>
    </source>
</reference>
<dbReference type="PANTHER" id="PTHR30040">
    <property type="entry name" value="THIAMINE BIOSYNTHESIS LIPOPROTEIN APBE"/>
    <property type="match status" value="1"/>
</dbReference>
<dbReference type="PANTHER" id="PTHR30040:SF2">
    <property type="entry name" value="FAD:PROTEIN FMN TRANSFERASE"/>
    <property type="match status" value="1"/>
</dbReference>
<protein>
    <recommendedName>
        <fullName evidence="4 12">FAD:protein FMN transferase</fullName>
        <ecNumber evidence="3 12">2.7.1.180</ecNumber>
    </recommendedName>
    <alternativeName>
        <fullName evidence="10 12">Flavin transferase</fullName>
    </alternativeName>
</protein>
<proteinExistence type="inferred from homology"/>
<comment type="similarity">
    <text evidence="2 12">Belongs to the ApbE family.</text>
</comment>
<accession>A0ABQ6F108</accession>
<evidence type="ECO:0000256" key="1">
    <source>
        <dbReference type="ARBA" id="ARBA00001946"/>
    </source>
</evidence>
<gene>
    <name evidence="13" type="ORF">GCM10007938_29020</name>
</gene>
<evidence type="ECO:0000256" key="10">
    <source>
        <dbReference type="ARBA" id="ARBA00031306"/>
    </source>
</evidence>
<organism evidence="13 14">
    <name type="scientific">Vibrio zhanjiangensis</name>
    <dbReference type="NCBI Taxonomy" id="1046128"/>
    <lineage>
        <taxon>Bacteria</taxon>
        <taxon>Pseudomonadati</taxon>
        <taxon>Pseudomonadota</taxon>
        <taxon>Gammaproteobacteria</taxon>
        <taxon>Vibrionales</taxon>
        <taxon>Vibrionaceae</taxon>
        <taxon>Vibrio</taxon>
    </lineage>
</organism>
<keyword evidence="5 12" id="KW-0285">Flavoprotein</keyword>
<keyword evidence="8 12" id="KW-0274">FAD</keyword>
<dbReference type="InterPro" id="IPR003374">
    <property type="entry name" value="ApbE-like_sf"/>
</dbReference>
<dbReference type="Gene3D" id="3.10.520.10">
    <property type="entry name" value="ApbE-like domains"/>
    <property type="match status" value="1"/>
</dbReference>
<evidence type="ECO:0000256" key="3">
    <source>
        <dbReference type="ARBA" id="ARBA00011955"/>
    </source>
</evidence>
<dbReference type="PIRSF" id="PIRSF006268">
    <property type="entry name" value="ApbE"/>
    <property type="match status" value="1"/>
</dbReference>
<evidence type="ECO:0000256" key="6">
    <source>
        <dbReference type="ARBA" id="ARBA00022679"/>
    </source>
</evidence>
<keyword evidence="6 12" id="KW-0808">Transferase</keyword>
<keyword evidence="14" id="KW-1185">Reference proteome</keyword>
<comment type="catalytic activity">
    <reaction evidence="11 12">
        <text>L-threonyl-[protein] + FAD = FMN-L-threonyl-[protein] + AMP + H(+)</text>
        <dbReference type="Rhea" id="RHEA:36847"/>
        <dbReference type="Rhea" id="RHEA-COMP:11060"/>
        <dbReference type="Rhea" id="RHEA-COMP:11061"/>
        <dbReference type="ChEBI" id="CHEBI:15378"/>
        <dbReference type="ChEBI" id="CHEBI:30013"/>
        <dbReference type="ChEBI" id="CHEBI:57692"/>
        <dbReference type="ChEBI" id="CHEBI:74257"/>
        <dbReference type="ChEBI" id="CHEBI:456215"/>
        <dbReference type="EC" id="2.7.1.180"/>
    </reaction>
</comment>
<evidence type="ECO:0000256" key="8">
    <source>
        <dbReference type="ARBA" id="ARBA00022827"/>
    </source>
</evidence>
<evidence type="ECO:0000313" key="14">
    <source>
        <dbReference type="Proteomes" id="UP001157138"/>
    </source>
</evidence>
<dbReference type="SUPFAM" id="SSF143631">
    <property type="entry name" value="ApbE-like"/>
    <property type="match status" value="1"/>
</dbReference>
<evidence type="ECO:0000313" key="13">
    <source>
        <dbReference type="EMBL" id="GLT19120.1"/>
    </source>
</evidence>
<keyword evidence="7 12" id="KW-0479">Metal-binding</keyword>
<dbReference type="Proteomes" id="UP001157138">
    <property type="component" value="Unassembled WGS sequence"/>
</dbReference>
<dbReference type="RefSeq" id="WP_284192987.1">
    <property type="nucleotide sequence ID" value="NZ_BSPW01000067.1"/>
</dbReference>
<evidence type="ECO:0000256" key="4">
    <source>
        <dbReference type="ARBA" id="ARBA00016337"/>
    </source>
</evidence>
<evidence type="ECO:0000256" key="11">
    <source>
        <dbReference type="ARBA" id="ARBA00048540"/>
    </source>
</evidence>
<dbReference type="Pfam" id="PF02424">
    <property type="entry name" value="ApbE"/>
    <property type="match status" value="1"/>
</dbReference>
<comment type="cofactor">
    <cofactor evidence="1">
        <name>Mg(2+)</name>
        <dbReference type="ChEBI" id="CHEBI:18420"/>
    </cofactor>
</comment>